<dbReference type="PANTHER" id="PTHR42643:SF30">
    <property type="entry name" value="IONOTROPIC RECEPTOR 40A-RELATED"/>
    <property type="match status" value="1"/>
</dbReference>
<dbReference type="InterPro" id="IPR052192">
    <property type="entry name" value="Insect_Ionotropic_Sensory_Rcpt"/>
</dbReference>
<evidence type="ECO:0000256" key="5">
    <source>
        <dbReference type="ARBA" id="ARBA00023136"/>
    </source>
</evidence>
<keyword evidence="2" id="KW-1003">Cell membrane</keyword>
<name>A0A9P0AES5_BEMTA</name>
<feature type="domain" description="Ionotropic receptor 75a N-terminal" evidence="10">
    <location>
        <begin position="21"/>
        <end position="203"/>
    </location>
</feature>
<evidence type="ECO:0000313" key="11">
    <source>
        <dbReference type="EMBL" id="CAH0392901.1"/>
    </source>
</evidence>
<feature type="transmembrane region" description="Helical" evidence="8">
    <location>
        <begin position="578"/>
        <end position="602"/>
    </location>
</feature>
<accession>A0A9P0AES5</accession>
<keyword evidence="12" id="KW-1185">Reference proteome</keyword>
<reference evidence="11" key="1">
    <citation type="submission" date="2021-12" db="EMBL/GenBank/DDBJ databases">
        <authorList>
            <person name="King R."/>
        </authorList>
    </citation>
    <scope>NUCLEOTIDE SEQUENCE</scope>
</reference>
<evidence type="ECO:0000256" key="6">
    <source>
        <dbReference type="ARBA" id="ARBA00023170"/>
    </source>
</evidence>
<evidence type="ECO:0000256" key="8">
    <source>
        <dbReference type="SAM" id="Phobius"/>
    </source>
</evidence>
<dbReference type="GO" id="GO:0005886">
    <property type="term" value="C:plasma membrane"/>
    <property type="evidence" value="ECO:0007669"/>
    <property type="project" value="UniProtKB-SubCell"/>
</dbReference>
<dbReference type="AlphaFoldDB" id="A0A9P0AES5"/>
<keyword evidence="3 8" id="KW-0812">Transmembrane</keyword>
<dbReference type="Proteomes" id="UP001152759">
    <property type="component" value="Chromosome 7"/>
</dbReference>
<evidence type="ECO:0000256" key="4">
    <source>
        <dbReference type="ARBA" id="ARBA00022989"/>
    </source>
</evidence>
<evidence type="ECO:0000256" key="1">
    <source>
        <dbReference type="ARBA" id="ARBA00004651"/>
    </source>
</evidence>
<dbReference type="Gene3D" id="3.40.190.10">
    <property type="entry name" value="Periplasmic binding protein-like II"/>
    <property type="match status" value="1"/>
</dbReference>
<dbReference type="Pfam" id="PF24576">
    <property type="entry name" value="IR75A_N"/>
    <property type="match status" value="1"/>
</dbReference>
<dbReference type="EMBL" id="OU963868">
    <property type="protein sequence ID" value="CAH0392901.1"/>
    <property type="molecule type" value="Genomic_DNA"/>
</dbReference>
<feature type="transmembrane region" description="Helical" evidence="8">
    <location>
        <begin position="366"/>
        <end position="382"/>
    </location>
</feature>
<evidence type="ECO:0000256" key="9">
    <source>
        <dbReference type="SAM" id="SignalP"/>
    </source>
</evidence>
<evidence type="ECO:0000256" key="2">
    <source>
        <dbReference type="ARBA" id="ARBA00022475"/>
    </source>
</evidence>
<dbReference type="InterPro" id="IPR057074">
    <property type="entry name" value="IR75A_N"/>
</dbReference>
<dbReference type="Gene3D" id="1.10.287.70">
    <property type="match status" value="1"/>
</dbReference>
<gene>
    <name evidence="11" type="ORF">BEMITA_LOCUS11362</name>
</gene>
<organism evidence="11 12">
    <name type="scientific">Bemisia tabaci</name>
    <name type="common">Sweetpotato whitefly</name>
    <name type="synonym">Aleurodes tabaci</name>
    <dbReference type="NCBI Taxonomy" id="7038"/>
    <lineage>
        <taxon>Eukaryota</taxon>
        <taxon>Metazoa</taxon>
        <taxon>Ecdysozoa</taxon>
        <taxon>Arthropoda</taxon>
        <taxon>Hexapoda</taxon>
        <taxon>Insecta</taxon>
        <taxon>Pterygota</taxon>
        <taxon>Neoptera</taxon>
        <taxon>Paraneoptera</taxon>
        <taxon>Hemiptera</taxon>
        <taxon>Sternorrhyncha</taxon>
        <taxon>Aleyrodoidea</taxon>
        <taxon>Aleyrodidae</taxon>
        <taxon>Aleyrodinae</taxon>
        <taxon>Bemisia</taxon>
    </lineage>
</organism>
<feature type="chain" id="PRO_5040483997" description="Ionotropic receptor 75a N-terminal domain-containing protein" evidence="9">
    <location>
        <begin position="21"/>
        <end position="622"/>
    </location>
</feature>
<feature type="signal peptide" evidence="9">
    <location>
        <begin position="1"/>
        <end position="20"/>
    </location>
</feature>
<comment type="subcellular location">
    <subcellularLocation>
        <location evidence="1">Cell membrane</location>
        <topology evidence="1">Multi-pass membrane protein</topology>
    </subcellularLocation>
</comment>
<protein>
    <recommendedName>
        <fullName evidence="10">Ionotropic receptor 75a N-terminal domain-containing protein</fullName>
    </recommendedName>
</protein>
<keyword evidence="6" id="KW-0675">Receptor</keyword>
<sequence>MNLRPFSTVLLLDFFVNVISWPITLLTDVLRQSNTHHVSIFSCLEYESKEWLKYISTNEDFSAMSVISPHRNLELMQAEENSRNWHGFIVNFDCEQNQRLLQHIPANLFRSTRYKWLIWSLGDDLVDEIGRFGLNLTFESDVKLILANNGTSLIHDVFKFDPSWPLNATIFGWWNEVSGLVVRNDQPKSENRKNMHGLVISAGLALPELGTVGEDVYRNHHFLQSKDYYGRRDYDLWSLIAEMHNITSSIYVTDNYGNVKSPTVIQYDGFIGKLQRRELDVGFSVIRNMERMRAVDYSRADVTLPPVQSINRAAFVFFEPVTLNRWRALYDSFSTTTWIVVSSISIVSACFFSFGLNFERNFRPSVYKYVLFIVGAISQQGLEMEPNKSPGRIVALTFMMFSFLVYNYYNTALIISLLSPPPFRINSLRDLIDSDLELLSEDIPYNKAFFTSYNVSILNEAYDKKMKDKDAFVSLEDGLTKVRNGSSAFEADIRHLFLEMETTFTDSEKCKIRVLDLFPFKVSRAFVVQKDSYYNEFISSGFLLLLERGLTGHVESVWDVQKPVCFAREYAAAELDELLFAFFILALGYVFSGLAFVIEVIAHGKAPSKRSHDKRQQEPGKG</sequence>
<evidence type="ECO:0000259" key="10">
    <source>
        <dbReference type="Pfam" id="PF24576"/>
    </source>
</evidence>
<feature type="transmembrane region" description="Helical" evidence="8">
    <location>
        <begin position="335"/>
        <end position="354"/>
    </location>
</feature>
<dbReference type="SUPFAM" id="SSF53850">
    <property type="entry name" value="Periplasmic binding protein-like II"/>
    <property type="match status" value="1"/>
</dbReference>
<evidence type="ECO:0000256" key="3">
    <source>
        <dbReference type="ARBA" id="ARBA00022692"/>
    </source>
</evidence>
<proteinExistence type="predicted"/>
<evidence type="ECO:0000256" key="7">
    <source>
        <dbReference type="ARBA" id="ARBA00023180"/>
    </source>
</evidence>
<keyword evidence="5 8" id="KW-0472">Membrane</keyword>
<keyword evidence="7" id="KW-0325">Glycoprotein</keyword>
<feature type="transmembrane region" description="Helical" evidence="8">
    <location>
        <begin position="394"/>
        <end position="418"/>
    </location>
</feature>
<keyword evidence="9" id="KW-0732">Signal</keyword>
<keyword evidence="4 8" id="KW-1133">Transmembrane helix</keyword>
<dbReference type="PANTHER" id="PTHR42643">
    <property type="entry name" value="IONOTROPIC RECEPTOR 20A-RELATED"/>
    <property type="match status" value="1"/>
</dbReference>
<evidence type="ECO:0000313" key="12">
    <source>
        <dbReference type="Proteomes" id="UP001152759"/>
    </source>
</evidence>